<dbReference type="EMBL" id="SNRW01032147">
    <property type="protein sequence ID" value="KAA6356958.1"/>
    <property type="molecule type" value="Genomic_DNA"/>
</dbReference>
<feature type="non-terminal residue" evidence="2">
    <location>
        <position position="1"/>
    </location>
</feature>
<organism evidence="2 3">
    <name type="scientific">Streblomastix strix</name>
    <dbReference type="NCBI Taxonomy" id="222440"/>
    <lineage>
        <taxon>Eukaryota</taxon>
        <taxon>Metamonada</taxon>
        <taxon>Preaxostyla</taxon>
        <taxon>Oxymonadida</taxon>
        <taxon>Streblomastigidae</taxon>
        <taxon>Streblomastix</taxon>
    </lineage>
</organism>
<feature type="compositionally biased region" description="Basic and acidic residues" evidence="1">
    <location>
        <begin position="105"/>
        <end position="114"/>
    </location>
</feature>
<proteinExistence type="predicted"/>
<feature type="region of interest" description="Disordered" evidence="1">
    <location>
        <begin position="237"/>
        <end position="256"/>
    </location>
</feature>
<name>A0A5J4TFG3_9EUKA</name>
<evidence type="ECO:0000313" key="3">
    <source>
        <dbReference type="Proteomes" id="UP000324800"/>
    </source>
</evidence>
<dbReference type="Proteomes" id="UP000324800">
    <property type="component" value="Unassembled WGS sequence"/>
</dbReference>
<feature type="region of interest" description="Disordered" evidence="1">
    <location>
        <begin position="91"/>
        <end position="182"/>
    </location>
</feature>
<feature type="compositionally biased region" description="Basic and acidic residues" evidence="1">
    <location>
        <begin position="166"/>
        <end position="179"/>
    </location>
</feature>
<gene>
    <name evidence="2" type="ORF">EZS28_047515</name>
</gene>
<dbReference type="AlphaFoldDB" id="A0A5J4TFG3"/>
<comment type="caution">
    <text evidence="2">The sequence shown here is derived from an EMBL/GenBank/DDBJ whole genome shotgun (WGS) entry which is preliminary data.</text>
</comment>
<evidence type="ECO:0000256" key="1">
    <source>
        <dbReference type="SAM" id="MobiDB-lite"/>
    </source>
</evidence>
<evidence type="ECO:0000313" key="2">
    <source>
        <dbReference type="EMBL" id="KAA6356958.1"/>
    </source>
</evidence>
<accession>A0A5J4TFG3</accession>
<feature type="compositionally biased region" description="Polar residues" evidence="1">
    <location>
        <begin position="134"/>
        <end position="164"/>
    </location>
</feature>
<protein>
    <submittedName>
        <fullName evidence="2">Uncharacterized protein</fullName>
    </submittedName>
</protein>
<sequence>RLPLQDARFERGETNNQTWGLEHFTRPLLRISPPNSPIRITTIPSIRVPEQPLQIQSHVIWNPTFTNILCISNGTSIATNKNENRDLNNQLRRRHSSPSPGQGASEEHDSESNKHTQILRIHNEHRKKLDRTELNSNIFGMRMESSQRNSQNETKEANTSSPRSIQYEKMDKDRNRDNSKTNSQVNWKIIPHKTIILRSFTLPKHNGPSESTICKTERMEYNEDNEQDGNSRYKLMDSETQGEHSSSVNTDTTINDNDNRCSTQWMVFNIREGIGNDSNCSWNLEQKISEVIKQQQGNQSYNLWPTKFHQNLKEFARSIPSDQKRQQNSSFRLQEMESINTINKENQTGTLINRKTRNLDLDYSPLRSQKTKLQTHQEDYQGQDTTNQRRRFFDRHVFR</sequence>
<reference evidence="2 3" key="1">
    <citation type="submission" date="2019-03" db="EMBL/GenBank/DDBJ databases">
        <title>Single cell metagenomics reveals metabolic interactions within the superorganism composed of flagellate Streblomastix strix and complex community of Bacteroidetes bacteria on its surface.</title>
        <authorList>
            <person name="Treitli S.C."/>
            <person name="Kolisko M."/>
            <person name="Husnik F."/>
            <person name="Keeling P."/>
            <person name="Hampl V."/>
        </authorList>
    </citation>
    <scope>NUCLEOTIDE SEQUENCE [LARGE SCALE GENOMIC DNA]</scope>
    <source>
        <strain evidence="2">ST1C</strain>
    </source>
</reference>